<dbReference type="Proteomes" id="UP000574276">
    <property type="component" value="Unassembled WGS sequence"/>
</dbReference>
<dbReference type="RefSeq" id="WP_228352720.1">
    <property type="nucleotide sequence ID" value="NZ_JACEGA010000001.1"/>
</dbReference>
<name>A0A839K078_9FIRM</name>
<sequence length="179" mass="21107">MNLNSLNYPFTCEFSMKDYHLYLNRIVMPKSYSQCVSGELISAATVNNVGEETEYQYNDFKVSYNGAILIGTNPVKDYNMKGQRYPCFSYQKVYELIYENGILITSVDQSKAMIRIRKNLELGLRSLYNNRDLRCIKRFMNSSFVGDYKPFVMKGRRLHYVKDMMKTYSKYMSQQDMSF</sequence>
<evidence type="ECO:0000313" key="2">
    <source>
        <dbReference type="Proteomes" id="UP000574276"/>
    </source>
</evidence>
<keyword evidence="2" id="KW-1185">Reference proteome</keyword>
<dbReference type="AlphaFoldDB" id="A0A839K078"/>
<reference evidence="1 2" key="1">
    <citation type="submission" date="2020-07" db="EMBL/GenBank/DDBJ databases">
        <title>Characterization and genome sequencing of isolate MD1, a novel member within the family Lachnospiraceae.</title>
        <authorList>
            <person name="Rettenmaier R."/>
            <person name="Di Bello L."/>
            <person name="Zinser C."/>
            <person name="Scheitz K."/>
            <person name="Liebl W."/>
            <person name="Zverlov V."/>
        </authorList>
    </citation>
    <scope>NUCLEOTIDE SEQUENCE [LARGE SCALE GENOMIC DNA]</scope>
    <source>
        <strain evidence="1 2">MD1</strain>
    </source>
</reference>
<evidence type="ECO:0000313" key="1">
    <source>
        <dbReference type="EMBL" id="MBB2183036.1"/>
    </source>
</evidence>
<protein>
    <submittedName>
        <fullName evidence="1">Uncharacterized protein</fullName>
    </submittedName>
</protein>
<dbReference type="EMBL" id="JACEGA010000001">
    <property type="protein sequence ID" value="MBB2183036.1"/>
    <property type="molecule type" value="Genomic_DNA"/>
</dbReference>
<comment type="caution">
    <text evidence="1">The sequence shown here is derived from an EMBL/GenBank/DDBJ whole genome shotgun (WGS) entry which is preliminary data.</text>
</comment>
<organism evidence="1 2">
    <name type="scientific">Variimorphobacter saccharofermentans</name>
    <dbReference type="NCBI Taxonomy" id="2755051"/>
    <lineage>
        <taxon>Bacteria</taxon>
        <taxon>Bacillati</taxon>
        <taxon>Bacillota</taxon>
        <taxon>Clostridia</taxon>
        <taxon>Lachnospirales</taxon>
        <taxon>Lachnospiraceae</taxon>
        <taxon>Variimorphobacter</taxon>
    </lineage>
</organism>
<proteinExistence type="predicted"/>
<gene>
    <name evidence="1" type="ORF">H0486_09110</name>
</gene>
<accession>A0A839K078</accession>